<evidence type="ECO:0000313" key="3">
    <source>
        <dbReference type="Proteomes" id="UP000184330"/>
    </source>
</evidence>
<dbReference type="InterPro" id="IPR050228">
    <property type="entry name" value="Carboxylesterase_BioH"/>
</dbReference>
<protein>
    <submittedName>
        <fullName evidence="2">Related to fusarubin cluster-esterase</fullName>
    </submittedName>
</protein>
<feature type="chain" id="PRO_5013290207" evidence="1">
    <location>
        <begin position="26"/>
        <end position="323"/>
    </location>
</feature>
<dbReference type="InterPro" id="IPR029058">
    <property type="entry name" value="AB_hydrolase_fold"/>
</dbReference>
<sequence length="323" mass="34993">MTATHIKMLCLITLALICNIVVVNSTNVSSSTPIEAYASRTYFYAGGHYENASFGEVMTGQMYVEKLVPQHPTQPYPLLFITGSGQTSTNWLNTPDGREGWGSYFLRLGYTLYLTDQPQRGRSPWVPGEGTISMYNVSFIENFFTAPQVAKIWPQASLHTQWPGTGTKGDPIFDSFFAGEIQQQANDTIAESNNVLAGLALLDEIGEVILVTHSHSGPYGWGIADRRPELVKAVVAIEPEGPPFVQEVIHSGPARPYGVATLPLTYSPPITSASELVTETNAAQGENRSSCIQQVEPARKLVNLEGVPVLLASWGGGGLFESA</sequence>
<name>A0A1L7XNH6_9HELO</name>
<keyword evidence="1" id="KW-0732">Signal</keyword>
<evidence type="ECO:0000256" key="1">
    <source>
        <dbReference type="SAM" id="SignalP"/>
    </source>
</evidence>
<dbReference type="OrthoDB" id="9978720at2759"/>
<proteinExistence type="predicted"/>
<feature type="signal peptide" evidence="1">
    <location>
        <begin position="1"/>
        <end position="25"/>
    </location>
</feature>
<dbReference type="PANTHER" id="PTHR43194">
    <property type="entry name" value="HYDROLASE ALPHA/BETA FOLD FAMILY"/>
    <property type="match status" value="1"/>
</dbReference>
<organism evidence="2 3">
    <name type="scientific">Phialocephala subalpina</name>
    <dbReference type="NCBI Taxonomy" id="576137"/>
    <lineage>
        <taxon>Eukaryota</taxon>
        <taxon>Fungi</taxon>
        <taxon>Dikarya</taxon>
        <taxon>Ascomycota</taxon>
        <taxon>Pezizomycotina</taxon>
        <taxon>Leotiomycetes</taxon>
        <taxon>Helotiales</taxon>
        <taxon>Mollisiaceae</taxon>
        <taxon>Phialocephala</taxon>
        <taxon>Phialocephala fortinii species complex</taxon>
    </lineage>
</organism>
<accession>A0A1L7XNH6</accession>
<dbReference type="STRING" id="576137.A0A1L7XNH6"/>
<reference evidence="2 3" key="1">
    <citation type="submission" date="2016-03" db="EMBL/GenBank/DDBJ databases">
        <authorList>
            <person name="Ploux O."/>
        </authorList>
    </citation>
    <scope>NUCLEOTIDE SEQUENCE [LARGE SCALE GENOMIC DNA]</scope>
    <source>
        <strain evidence="2 3">UAMH 11012</strain>
    </source>
</reference>
<keyword evidence="3" id="KW-1185">Reference proteome</keyword>
<dbReference type="AlphaFoldDB" id="A0A1L7XNH6"/>
<dbReference type="EMBL" id="FJOG01000038">
    <property type="protein sequence ID" value="CZR66583.1"/>
    <property type="molecule type" value="Genomic_DNA"/>
</dbReference>
<gene>
    <name evidence="2" type="ORF">PAC_16484</name>
</gene>
<dbReference type="Gene3D" id="3.40.50.1820">
    <property type="entry name" value="alpha/beta hydrolase"/>
    <property type="match status" value="1"/>
</dbReference>
<dbReference type="PANTHER" id="PTHR43194:SF4">
    <property type="entry name" value="AB HYDROLASE-1 DOMAIN-CONTAINING PROTEIN"/>
    <property type="match status" value="1"/>
</dbReference>
<dbReference type="Proteomes" id="UP000184330">
    <property type="component" value="Unassembled WGS sequence"/>
</dbReference>
<dbReference type="SUPFAM" id="SSF53474">
    <property type="entry name" value="alpha/beta-Hydrolases"/>
    <property type="match status" value="1"/>
</dbReference>
<evidence type="ECO:0000313" key="2">
    <source>
        <dbReference type="EMBL" id="CZR66583.1"/>
    </source>
</evidence>